<dbReference type="RefSeq" id="WP_219479581.1">
    <property type="nucleotide sequence ID" value="NZ_CAURBD010000002.1"/>
</dbReference>
<keyword evidence="1" id="KW-0472">Membrane</keyword>
<evidence type="ECO:0000313" key="3">
    <source>
        <dbReference type="Proteomes" id="UP000788426"/>
    </source>
</evidence>
<dbReference type="Proteomes" id="UP000788426">
    <property type="component" value="Unassembled WGS sequence"/>
</dbReference>
<dbReference type="Pfam" id="PF12732">
    <property type="entry name" value="YtxH"/>
    <property type="match status" value="1"/>
</dbReference>
<accession>A0ABS6YBJ4</accession>
<keyword evidence="1" id="KW-1133">Transmembrane helix</keyword>
<keyword evidence="1" id="KW-0812">Transmembrane</keyword>
<name>A0ABS6YBJ4_9BACT</name>
<keyword evidence="3" id="KW-1185">Reference proteome</keyword>
<gene>
    <name evidence="2" type="ORF">KZO38_02535</name>
</gene>
<reference evidence="2 3" key="1">
    <citation type="submission" date="2021-07" db="EMBL/GenBank/DDBJ databases">
        <title>Genomic diversity and antimicrobial resistance of Prevotella spp. isolated from chronic lung disease airways.</title>
        <authorList>
            <person name="Webb K.A."/>
            <person name="Olagoke O.S."/>
            <person name="Baird T."/>
            <person name="Neill J."/>
            <person name="Pham A."/>
            <person name="Wells T.J."/>
            <person name="Ramsay K.A."/>
            <person name="Bell S.C."/>
            <person name="Sarovich D.S."/>
            <person name="Price E.P."/>
        </authorList>
    </citation>
    <scope>NUCLEOTIDE SEQUENCE [LARGE SCALE GENOMIC DNA]</scope>
    <source>
        <strain evidence="2 3">SCHI0011.S.12</strain>
    </source>
</reference>
<dbReference type="InterPro" id="IPR024623">
    <property type="entry name" value="YtxH"/>
</dbReference>
<comment type="caution">
    <text evidence="2">The sequence shown here is derived from an EMBL/GenBank/DDBJ whole genome shotgun (WGS) entry which is preliminary data.</text>
</comment>
<proteinExistence type="predicted"/>
<organism evidence="2 3">
    <name type="scientific">Hoylesella nanceiensis</name>
    <dbReference type="NCBI Taxonomy" id="425941"/>
    <lineage>
        <taxon>Bacteria</taxon>
        <taxon>Pseudomonadati</taxon>
        <taxon>Bacteroidota</taxon>
        <taxon>Bacteroidia</taxon>
        <taxon>Bacteroidales</taxon>
        <taxon>Prevotellaceae</taxon>
        <taxon>Hoylesella</taxon>
    </lineage>
</organism>
<evidence type="ECO:0000256" key="1">
    <source>
        <dbReference type="SAM" id="Phobius"/>
    </source>
</evidence>
<dbReference type="EMBL" id="JAHXCT010000002">
    <property type="protein sequence ID" value="MBW4768637.1"/>
    <property type="molecule type" value="Genomic_DNA"/>
</dbReference>
<evidence type="ECO:0000313" key="2">
    <source>
        <dbReference type="EMBL" id="MBW4768637.1"/>
    </source>
</evidence>
<sequence length="101" mass="11119">MSKLGSILLGVVAGTAAGIGVVLLLDKEKTLCKKNSISDKVDDLKDQFGSFTRNLRDKSMELKGTLEEKVDHLFSDSDSKPEDLIKLLEKKLASLKEKVKK</sequence>
<protein>
    <submittedName>
        <fullName evidence="2">YtxH domain-containing protein</fullName>
    </submittedName>
</protein>
<feature type="transmembrane region" description="Helical" evidence="1">
    <location>
        <begin position="6"/>
        <end position="25"/>
    </location>
</feature>